<evidence type="ECO:0000313" key="2">
    <source>
        <dbReference type="Proteomes" id="UP000696280"/>
    </source>
</evidence>
<proteinExistence type="predicted"/>
<keyword evidence="2" id="KW-1185">Reference proteome</keyword>
<protein>
    <submittedName>
        <fullName evidence="1">Uncharacterized protein</fullName>
    </submittedName>
</protein>
<evidence type="ECO:0000313" key="1">
    <source>
        <dbReference type="EMBL" id="CAG8959064.1"/>
    </source>
</evidence>
<dbReference type="Proteomes" id="UP000696280">
    <property type="component" value="Unassembled WGS sequence"/>
</dbReference>
<gene>
    <name evidence="1" type="ORF">HYFRA_00012845</name>
</gene>
<dbReference type="AlphaFoldDB" id="A0A9N9L4R2"/>
<organism evidence="1 2">
    <name type="scientific">Hymenoscyphus fraxineus</name>
    <dbReference type="NCBI Taxonomy" id="746836"/>
    <lineage>
        <taxon>Eukaryota</taxon>
        <taxon>Fungi</taxon>
        <taxon>Dikarya</taxon>
        <taxon>Ascomycota</taxon>
        <taxon>Pezizomycotina</taxon>
        <taxon>Leotiomycetes</taxon>
        <taxon>Helotiales</taxon>
        <taxon>Helotiaceae</taxon>
        <taxon>Hymenoscyphus</taxon>
    </lineage>
</organism>
<sequence length="253" mass="29697">MRVASHFKTEELRKAEVHVVGDAMDREVAHEDNVPNRIIRFTAARYNYAHEEAIREAVARRKPTNTDTYRLHRNQMLKIARECQHTSTDALLKHVRTNEERVTRRYGASLFRLLDDTQLRELFGVILDTCPITIMSNLKKKEAQIVDFAAIWVADTPDRLRWRMFFRNMYVDMMLHSWSFRVGVLGRRDCKQLLFKLWKLWPQQPKVDRWGVGRAWDLPGVASGVMEESRRLENGTYLEDPDSGAGEYISPFM</sequence>
<dbReference type="OrthoDB" id="3533372at2759"/>
<dbReference type="EMBL" id="CAJVRL010000088">
    <property type="protein sequence ID" value="CAG8959064.1"/>
    <property type="molecule type" value="Genomic_DNA"/>
</dbReference>
<accession>A0A9N9L4R2</accession>
<reference evidence="1" key="1">
    <citation type="submission" date="2021-07" db="EMBL/GenBank/DDBJ databases">
        <authorList>
            <person name="Durling M."/>
        </authorList>
    </citation>
    <scope>NUCLEOTIDE SEQUENCE</scope>
</reference>
<name>A0A9N9L4R2_9HELO</name>
<comment type="caution">
    <text evidence="1">The sequence shown here is derived from an EMBL/GenBank/DDBJ whole genome shotgun (WGS) entry which is preliminary data.</text>
</comment>